<sequence>MEQDYDNELTKCLISNTRPFSDEQMETCDSDALRSARRFSFGRTISYVPTRCFQGVKNRRKHECGRVLDCCPAVATCDLVMTKSTSRKAIKNFHAEIIRRANDCEKGQQINSLPLPRGFLPVQPDFAKWAPSGYVSVHFNEVINDEIKKGHDFEDGRAKVSFTTKEDEYDGSKSARTQHDNSFPRLYHRKGDQQSSQPISKDGLVTLSNRSVLSFPNNDTTPNMKTVSNALYDVSTPPHEDLQRLRTTYRMCYQVDHHEASWYRLDLRTTVLNKLKKIQLKKQEFTDTGVSANSSVLEANTHRNKSESNKHGTEESVQPHEEEQAPKNTNWYKETMEKKSTGDAARRKLDGSLTARQGAGDIGDTRKVAPSESLTVGSVEPAEPTASGSVRGLHIFSHENDHLRDAQIVTSAPVIILANDSDSEILQPTPSCEEQYFKHQAVKLQVILSLLGERTNSSDMTQIKNMTDHWYSKVKMLSKDEKATKLEMVKILTELINHFDDVNLQLINSSVHTALNYTEPGANGAWTSAKECYPLEAKRMTNNRVENTRKGELTMYVR</sequence>
<proteinExistence type="predicted"/>
<dbReference type="WBParaSite" id="ACAC_0001113801-mRNA-1">
    <property type="protein sequence ID" value="ACAC_0001113801-mRNA-1"/>
    <property type="gene ID" value="ACAC_0001113801"/>
</dbReference>
<dbReference type="Proteomes" id="UP000035642">
    <property type="component" value="Unassembled WGS sequence"/>
</dbReference>
<evidence type="ECO:0000313" key="3">
    <source>
        <dbReference type="WBParaSite" id="ACAC_0001113801-mRNA-1"/>
    </source>
</evidence>
<evidence type="ECO:0000256" key="1">
    <source>
        <dbReference type="SAM" id="MobiDB-lite"/>
    </source>
</evidence>
<accession>A0A158PBL7</accession>
<dbReference type="STRING" id="6313.A0A158PBL7"/>
<name>A0A158PBL7_ANGCA</name>
<reference evidence="3" key="2">
    <citation type="submission" date="2016-04" db="UniProtKB">
        <authorList>
            <consortium name="WormBaseParasite"/>
        </authorList>
    </citation>
    <scope>IDENTIFICATION</scope>
</reference>
<protein>
    <submittedName>
        <fullName evidence="3">DUF4806 domain-containing protein</fullName>
    </submittedName>
</protein>
<keyword evidence="2" id="KW-1185">Reference proteome</keyword>
<evidence type="ECO:0000313" key="2">
    <source>
        <dbReference type="Proteomes" id="UP000035642"/>
    </source>
</evidence>
<feature type="compositionally biased region" description="Basic and acidic residues" evidence="1">
    <location>
        <begin position="334"/>
        <end position="350"/>
    </location>
</feature>
<reference evidence="2" key="1">
    <citation type="submission" date="2012-09" db="EMBL/GenBank/DDBJ databases">
        <authorList>
            <person name="Martin A.A."/>
        </authorList>
    </citation>
    <scope>NUCLEOTIDE SEQUENCE</scope>
</reference>
<dbReference type="AlphaFoldDB" id="A0A158PBL7"/>
<feature type="region of interest" description="Disordered" evidence="1">
    <location>
        <begin position="293"/>
        <end position="387"/>
    </location>
</feature>
<organism evidence="2 3">
    <name type="scientific">Angiostrongylus cantonensis</name>
    <name type="common">Rat lungworm</name>
    <dbReference type="NCBI Taxonomy" id="6313"/>
    <lineage>
        <taxon>Eukaryota</taxon>
        <taxon>Metazoa</taxon>
        <taxon>Ecdysozoa</taxon>
        <taxon>Nematoda</taxon>
        <taxon>Chromadorea</taxon>
        <taxon>Rhabditida</taxon>
        <taxon>Rhabditina</taxon>
        <taxon>Rhabditomorpha</taxon>
        <taxon>Strongyloidea</taxon>
        <taxon>Metastrongylidae</taxon>
        <taxon>Angiostrongylus</taxon>
    </lineage>
</organism>
<feature type="compositionally biased region" description="Basic and acidic residues" evidence="1">
    <location>
        <begin position="300"/>
        <end position="325"/>
    </location>
</feature>